<comment type="caution">
    <text evidence="2">The sequence shown here is derived from an EMBL/GenBank/DDBJ whole genome shotgun (WGS) entry which is preliminary data.</text>
</comment>
<feature type="region of interest" description="Disordered" evidence="1">
    <location>
        <begin position="1"/>
        <end position="32"/>
    </location>
</feature>
<accession>A0A1V8TNL3</accession>
<dbReference type="STRING" id="1507870.A0A1V8TNL3"/>
<gene>
    <name evidence="2" type="ORF">B0A48_02431</name>
</gene>
<feature type="region of interest" description="Disordered" evidence="1">
    <location>
        <begin position="191"/>
        <end position="218"/>
    </location>
</feature>
<reference evidence="3" key="1">
    <citation type="submission" date="2017-03" db="EMBL/GenBank/DDBJ databases">
        <title>Genomes of endolithic fungi from Antarctica.</title>
        <authorList>
            <person name="Coleine C."/>
            <person name="Masonjones S."/>
            <person name="Stajich J.E."/>
        </authorList>
    </citation>
    <scope>NUCLEOTIDE SEQUENCE [LARGE SCALE GENOMIC DNA]</scope>
    <source>
        <strain evidence="3">CCFEE 5527</strain>
    </source>
</reference>
<sequence length="744" mass="80405">MDFIMSNTMPGLLRSATPELRRPQPSRAESHERVGYRLFPPAALVQKPNNAADHHNLLRVAPTHGRRSFSLDDSRRANGTGEHSGRHVSPPRKGSTTRLDRNAIPILTSAGASSDPHAPRALPFKLRGYKPRLIEDVNHARSTSAPLNVLERTRNQPSVVTIIARTHERTATDGGSPVPGLPKQRIRRVDIEKPLPPPPPENAPAHRADSPVESLSSELTRDLTIRTISPSWTLLSENDTYSSLSEDAKVRELMGIPTPDLSSIGGSLASSRATSPTSGMVESVDSILSAMGTHIAVEISDSPVQVSPARTMTITRKAVPGLQRKASEVTLLPKAYTTPTLTKKGSPETAHFMDQQELIPPALKLGAGRPVVPANGHSAATSLSSASAVVVHVEAAKTGPDLSGSLQTLQDLVDQSATVFARYDALRAERRELSNMISSCLREEQTGPNYTNVLLDQQMSLSTISSSMDVCVAKLKALEKRRVTCVAEIMTLTTAVSPESHENSRSPASLAGATKPITSPVITTAGIISMYGARQRASSNVEQRSTCLNIRVPSQRYEYPELMQARILNVDESHDSQIISVRRAEFKGVKAVKVSHKVAQSVNGSIFTPQHAADRHVIENFISTSPSSPPPDRPLPKPPVNVAPLPPAMLKLPKYVVAPAEHRIMAPAVSDANSAAALYESDSEDDDPQWPLAEAYKPRNVKSQCSSTKSTQTVHVYLAPDEPMPYPLLPGYARPGDGEYAQAW</sequence>
<dbReference type="EMBL" id="NAJO01000004">
    <property type="protein sequence ID" value="OQO12967.1"/>
    <property type="molecule type" value="Genomic_DNA"/>
</dbReference>
<organism evidence="2 3">
    <name type="scientific">Cryoendolithus antarcticus</name>
    <dbReference type="NCBI Taxonomy" id="1507870"/>
    <lineage>
        <taxon>Eukaryota</taxon>
        <taxon>Fungi</taxon>
        <taxon>Dikarya</taxon>
        <taxon>Ascomycota</taxon>
        <taxon>Pezizomycotina</taxon>
        <taxon>Dothideomycetes</taxon>
        <taxon>Dothideomycetidae</taxon>
        <taxon>Cladosporiales</taxon>
        <taxon>Cladosporiaceae</taxon>
        <taxon>Cryoendolithus</taxon>
    </lineage>
</organism>
<keyword evidence="3" id="KW-1185">Reference proteome</keyword>
<evidence type="ECO:0000313" key="3">
    <source>
        <dbReference type="Proteomes" id="UP000192596"/>
    </source>
</evidence>
<dbReference type="OrthoDB" id="3897620at2759"/>
<dbReference type="AlphaFoldDB" id="A0A1V8TNL3"/>
<protein>
    <submittedName>
        <fullName evidence="2">Uncharacterized protein</fullName>
    </submittedName>
</protein>
<dbReference type="InParanoid" id="A0A1V8TNL3"/>
<feature type="region of interest" description="Disordered" evidence="1">
    <location>
        <begin position="60"/>
        <end position="100"/>
    </location>
</feature>
<proteinExistence type="predicted"/>
<name>A0A1V8TNL3_9PEZI</name>
<evidence type="ECO:0000256" key="1">
    <source>
        <dbReference type="SAM" id="MobiDB-lite"/>
    </source>
</evidence>
<dbReference type="Proteomes" id="UP000192596">
    <property type="component" value="Unassembled WGS sequence"/>
</dbReference>
<evidence type="ECO:0000313" key="2">
    <source>
        <dbReference type="EMBL" id="OQO12967.1"/>
    </source>
</evidence>